<name>A0ABW8AW55_9FIRM</name>
<dbReference type="RefSeq" id="WP_396569121.1">
    <property type="nucleotide sequence ID" value="NZ_JBITRD010000002.1"/>
</dbReference>
<proteinExistence type="predicted"/>
<evidence type="ECO:0000313" key="3">
    <source>
        <dbReference type="Proteomes" id="UP001614216"/>
    </source>
</evidence>
<evidence type="ECO:0008006" key="4">
    <source>
        <dbReference type="Google" id="ProtNLM"/>
    </source>
</evidence>
<dbReference type="Proteomes" id="UP001614216">
    <property type="component" value="Unassembled WGS sequence"/>
</dbReference>
<keyword evidence="3" id="KW-1185">Reference proteome</keyword>
<sequence>MYKVSQEVKNLFNKNYIQVADITVNGVNESFSVAENEIVQGSLSIDRYSVSNSKIEVGSAVAAELTLKLKNDDGKYDNTVFEGAEVFVKIGIKKWDAHRWENAVIHWIPCGYFTIDEPPRALSTITISALDRMILFDKTVETDKLSFPMTVADLLNKICTICGVTLATDITRLPNKDYQITAYPEGQDLTYRTLLQWCAALTGTCAFMNYDGNLELKWYEQTDLKISPSERYNSDMQENDVAITGIYFKDAANTEYIAGTDDYCLDLSSNGLLQDNVQVVLDTLYVSLKGFSYRPYTATIKSAPYIYPMDMIHYEDAKGEVHDTIITNVTFGMNLSTSIAGKGETTQKQKYSQGGGLTKQQATILEKLRENMDKAMTAKEQAQLELNRLLSNSLGLNIVTIPQDDGTQVYYFCDGETLESSNIIYTFKANGFAWTKSWNDGNPVWKYGFSKDGNAIYNMLAAYKISTEYLDAECVTAEKLSAEYKQSVTTEMEETVDGKLTDYSTTEETKTLIANTGGTIRTEVAESVKTVTDTTNAKIDDRLAQAKDYTDSVHQEITTEYSTKLEETSKGFNMSVNSLTDRITEQGNEVNSYREQLQTYFGFSEDGLEIGKKVNGEKQQYSINIDNERMGFLQDGSEVAFIQYNKLHINAVEAMDRLSVGAAADGGYFDFISTEYGMGVKWRAVEKTDNASIVSVMRIPRRARKYVPVVDDDNIFQMEVSEE</sequence>
<reference evidence="2 3" key="1">
    <citation type="submission" date="2024-08" db="EMBL/GenBank/DDBJ databases">
        <authorList>
            <person name="Vancuren S.J."/>
            <person name="Allen-Vercoe E."/>
        </authorList>
    </citation>
    <scope>NUCLEOTIDE SEQUENCE [LARGE SCALE GENOMIC DNA]</scope>
    <source>
        <strain evidence="2 3">16-6-I_42_FAA</strain>
    </source>
</reference>
<accession>A0ABW8AW55</accession>
<gene>
    <name evidence="2" type="ORF">ACIF0M_03330</name>
</gene>
<organism evidence="2 3">
    <name type="scientific">Dorea amylophila</name>
    <dbReference type="NCBI Taxonomy" id="2981789"/>
    <lineage>
        <taxon>Bacteria</taxon>
        <taxon>Bacillati</taxon>
        <taxon>Bacillota</taxon>
        <taxon>Clostridia</taxon>
        <taxon>Lachnospirales</taxon>
        <taxon>Lachnospiraceae</taxon>
        <taxon>Dorea</taxon>
    </lineage>
</organism>
<comment type="caution">
    <text evidence="2">The sequence shown here is derived from an EMBL/GenBank/DDBJ whole genome shotgun (WGS) entry which is preliminary data.</text>
</comment>
<feature type="coiled-coil region" evidence="1">
    <location>
        <begin position="365"/>
        <end position="392"/>
    </location>
</feature>
<evidence type="ECO:0000313" key="2">
    <source>
        <dbReference type="EMBL" id="MFI7844575.1"/>
    </source>
</evidence>
<evidence type="ECO:0000256" key="1">
    <source>
        <dbReference type="SAM" id="Coils"/>
    </source>
</evidence>
<protein>
    <recommendedName>
        <fullName evidence="4">Prophage tail endopeptidase domain-containing protein</fullName>
    </recommendedName>
</protein>
<dbReference type="EMBL" id="JBITRD010000002">
    <property type="protein sequence ID" value="MFI7844575.1"/>
    <property type="molecule type" value="Genomic_DNA"/>
</dbReference>
<keyword evidence="1" id="KW-0175">Coiled coil</keyword>